<feature type="region of interest" description="Disordered" evidence="5">
    <location>
        <begin position="310"/>
        <end position="358"/>
    </location>
</feature>
<dbReference type="PANTHER" id="PTHR46622">
    <property type="entry name" value="DNA-DEPENDENT METALLOPROTEASE WSS1"/>
    <property type="match status" value="1"/>
</dbReference>
<dbReference type="SMART" id="SM00547">
    <property type="entry name" value="ZnF_RBZ"/>
    <property type="match status" value="1"/>
</dbReference>
<feature type="region of interest" description="Disordered" evidence="5">
    <location>
        <begin position="446"/>
        <end position="478"/>
    </location>
</feature>
<reference evidence="8 9" key="1">
    <citation type="submission" date="2024-01" db="EMBL/GenBank/DDBJ databases">
        <authorList>
            <person name="Allen C."/>
            <person name="Tagirdzhanova G."/>
        </authorList>
    </citation>
    <scope>NUCLEOTIDE SEQUENCE [LARGE SCALE GENOMIC DNA]</scope>
    <source>
        <strain evidence="8 9">CBS 573.63</strain>
    </source>
</reference>
<evidence type="ECO:0000259" key="6">
    <source>
        <dbReference type="PROSITE" id="PS50199"/>
    </source>
</evidence>
<dbReference type="InterPro" id="IPR053000">
    <property type="entry name" value="WSS1-like_metalloprotease"/>
</dbReference>
<feature type="compositionally biased region" description="Basic and acidic residues" evidence="5">
    <location>
        <begin position="167"/>
        <end position="192"/>
    </location>
</feature>
<dbReference type="InterPro" id="IPR013536">
    <property type="entry name" value="WLM_dom"/>
</dbReference>
<evidence type="ECO:0000256" key="4">
    <source>
        <dbReference type="PROSITE-ProRule" id="PRU00322"/>
    </source>
</evidence>
<dbReference type="SUPFAM" id="SSF90209">
    <property type="entry name" value="Ran binding protein zinc finger-like"/>
    <property type="match status" value="1"/>
</dbReference>
<dbReference type="Proteomes" id="UP001642501">
    <property type="component" value="Unassembled WGS sequence"/>
</dbReference>
<feature type="domain" description="RanBP2-type" evidence="6">
    <location>
        <begin position="354"/>
        <end position="384"/>
    </location>
</feature>
<name>A0ABP0E5Q7_9PEZI</name>
<feature type="region of interest" description="Disordered" evidence="5">
    <location>
        <begin position="167"/>
        <end position="208"/>
    </location>
</feature>
<feature type="region of interest" description="Disordered" evidence="5">
    <location>
        <begin position="384"/>
        <end position="434"/>
    </location>
</feature>
<evidence type="ECO:0000256" key="2">
    <source>
        <dbReference type="ARBA" id="ARBA00022771"/>
    </source>
</evidence>
<dbReference type="PANTHER" id="PTHR46622:SF1">
    <property type="entry name" value="DNA-DEPENDENT METALLOPROTEASE WSS1"/>
    <property type="match status" value="1"/>
</dbReference>
<dbReference type="PROSITE" id="PS50199">
    <property type="entry name" value="ZF_RANBP2_2"/>
    <property type="match status" value="1"/>
</dbReference>
<protein>
    <recommendedName>
        <fullName evidence="10">Zinc metallopeptidase</fullName>
    </recommendedName>
</protein>
<dbReference type="PROSITE" id="PS01358">
    <property type="entry name" value="ZF_RANBP2_1"/>
    <property type="match status" value="1"/>
</dbReference>
<gene>
    <name evidence="8" type="ORF">SEPCBS57363_006692</name>
</gene>
<feature type="domain" description="WLM" evidence="7">
    <location>
        <begin position="1"/>
        <end position="172"/>
    </location>
</feature>
<feature type="compositionally biased region" description="Basic and acidic residues" evidence="5">
    <location>
        <begin position="384"/>
        <end position="393"/>
    </location>
</feature>
<keyword evidence="3" id="KW-0862">Zinc</keyword>
<comment type="caution">
    <text evidence="8">The sequence shown here is derived from an EMBL/GenBank/DDBJ whole genome shotgun (WGS) entry which is preliminary data.</text>
</comment>
<evidence type="ECO:0000259" key="7">
    <source>
        <dbReference type="PROSITE" id="PS51397"/>
    </source>
</evidence>
<accession>A0ABP0E5Q7</accession>
<evidence type="ECO:0000256" key="5">
    <source>
        <dbReference type="SAM" id="MobiDB-lite"/>
    </source>
</evidence>
<dbReference type="InterPro" id="IPR036443">
    <property type="entry name" value="Znf_RanBP2_sf"/>
</dbReference>
<feature type="compositionally biased region" description="Low complexity" evidence="5">
    <location>
        <begin position="402"/>
        <end position="416"/>
    </location>
</feature>
<feature type="compositionally biased region" description="Polar residues" evidence="5">
    <location>
        <begin position="446"/>
        <end position="456"/>
    </location>
</feature>
<dbReference type="EMBL" id="CAWUOM010000235">
    <property type="protein sequence ID" value="CAK7275459.1"/>
    <property type="molecule type" value="Genomic_DNA"/>
</dbReference>
<dbReference type="Pfam" id="PF00641">
    <property type="entry name" value="Zn_ribbon_RanBP"/>
    <property type="match status" value="1"/>
</dbReference>
<dbReference type="Pfam" id="PF08325">
    <property type="entry name" value="WLM"/>
    <property type="match status" value="1"/>
</dbReference>
<keyword evidence="2 4" id="KW-0863">Zinc-finger</keyword>
<keyword evidence="9" id="KW-1185">Reference proteome</keyword>
<keyword evidence="1" id="KW-0479">Metal-binding</keyword>
<evidence type="ECO:0000313" key="9">
    <source>
        <dbReference type="Proteomes" id="UP001642501"/>
    </source>
</evidence>
<sequence length="478" mass="52770">MPEHNAVFSTYSHLRHLPRADNALQILRRVASLVKPLVRARQWKVRELAEFYPEQANLLGLNINRGQKILLRLRYPGGENSLFLPLDQIADTLLHELAHIVHGPHDANFQALWDQLRDEHMALALKGFTGEAFLSDGRRLGNGSGSKSGYLASNSLDETRRLARAAAERRHNEARVAEAVERQRKRNQREYTGHVLGGGSSSRGHSEIQRDIRQVVADAVARRNQHTPETLRGCATDGPQYNDRTRALLADQASRNGFRTQAEEDAANDAAIAQALWELVQEGEKKRLGNRYVPPTAGLLDNSNRIGSRLSPVVLDDSPSQQRRLSSIAPPGPPPARVKRSSISVSTPEPSHARPSRGWTCTICTLHNPSTYLVCDACGVEKPLSPKDRDASHRKSRSDVASTQTLQQLSDSQPLLYREQPPPAPPSRHLHGAVTPNSTVTLVSRVSTRPNTQQALLSKKTAPTKKVHFTPSTFGGSV</sequence>
<dbReference type="Gene3D" id="2.30.30.380">
    <property type="entry name" value="Zn-finger domain of Sec23/24"/>
    <property type="match status" value="1"/>
</dbReference>
<dbReference type="InterPro" id="IPR001876">
    <property type="entry name" value="Znf_RanBP2"/>
</dbReference>
<organism evidence="8 9">
    <name type="scientific">Sporothrix epigloea</name>
    <dbReference type="NCBI Taxonomy" id="1892477"/>
    <lineage>
        <taxon>Eukaryota</taxon>
        <taxon>Fungi</taxon>
        <taxon>Dikarya</taxon>
        <taxon>Ascomycota</taxon>
        <taxon>Pezizomycotina</taxon>
        <taxon>Sordariomycetes</taxon>
        <taxon>Sordariomycetidae</taxon>
        <taxon>Ophiostomatales</taxon>
        <taxon>Ophiostomataceae</taxon>
        <taxon>Sporothrix</taxon>
    </lineage>
</organism>
<proteinExistence type="predicted"/>
<evidence type="ECO:0000313" key="8">
    <source>
        <dbReference type="EMBL" id="CAK7275459.1"/>
    </source>
</evidence>
<evidence type="ECO:0008006" key="10">
    <source>
        <dbReference type="Google" id="ProtNLM"/>
    </source>
</evidence>
<evidence type="ECO:0000256" key="1">
    <source>
        <dbReference type="ARBA" id="ARBA00022723"/>
    </source>
</evidence>
<dbReference type="PROSITE" id="PS51397">
    <property type="entry name" value="WLM"/>
    <property type="match status" value="1"/>
</dbReference>
<evidence type="ECO:0000256" key="3">
    <source>
        <dbReference type="ARBA" id="ARBA00022833"/>
    </source>
</evidence>